<dbReference type="GeneID" id="19954712"/>
<feature type="region of interest" description="Disordered" evidence="1">
    <location>
        <begin position="1"/>
        <end position="23"/>
    </location>
</feature>
<gene>
    <name evidence="2" type="ORF">SDRG_13985</name>
</gene>
<protein>
    <submittedName>
        <fullName evidence="2">Uncharacterized protein</fullName>
    </submittedName>
</protein>
<dbReference type="EMBL" id="JH767196">
    <property type="protein sequence ID" value="EQC28304.1"/>
    <property type="molecule type" value="Genomic_DNA"/>
</dbReference>
<keyword evidence="3" id="KW-1185">Reference proteome</keyword>
<sequence>MAIRAHRKKDETAQRQGNEATDVATAHIAHHEARTEYGKDTTMSATMEVSYTWSHFKQAFRGAAAALASTDADRPNTADDVKSMVVYVNKQLSNATASAVDVAAATVQPTVLAWVTRTSSNGAVDNLDKRIVQRYHQRGRPEESLSEAKEQVECRVYNV</sequence>
<evidence type="ECO:0000313" key="3">
    <source>
        <dbReference type="Proteomes" id="UP000030762"/>
    </source>
</evidence>
<dbReference type="AlphaFoldDB" id="T0PS31"/>
<evidence type="ECO:0000256" key="1">
    <source>
        <dbReference type="SAM" id="MobiDB-lite"/>
    </source>
</evidence>
<dbReference type="VEuPathDB" id="FungiDB:SDRG_13985"/>
<accession>T0PS31</accession>
<evidence type="ECO:0000313" key="2">
    <source>
        <dbReference type="EMBL" id="EQC28304.1"/>
    </source>
</evidence>
<dbReference type="Proteomes" id="UP000030762">
    <property type="component" value="Unassembled WGS sequence"/>
</dbReference>
<name>T0PS31_SAPDV</name>
<reference evidence="2 3" key="1">
    <citation type="submission" date="2012-04" db="EMBL/GenBank/DDBJ databases">
        <title>The Genome Sequence of Saprolegnia declina VS20.</title>
        <authorList>
            <consortium name="The Broad Institute Genome Sequencing Platform"/>
            <person name="Russ C."/>
            <person name="Nusbaum C."/>
            <person name="Tyler B."/>
            <person name="van West P."/>
            <person name="Dieguez-Uribeondo J."/>
            <person name="de Bruijn I."/>
            <person name="Tripathy S."/>
            <person name="Jiang R."/>
            <person name="Young S.K."/>
            <person name="Zeng Q."/>
            <person name="Gargeya S."/>
            <person name="Fitzgerald M."/>
            <person name="Haas B."/>
            <person name="Abouelleil A."/>
            <person name="Alvarado L."/>
            <person name="Arachchi H.M."/>
            <person name="Berlin A."/>
            <person name="Chapman S.B."/>
            <person name="Goldberg J."/>
            <person name="Griggs A."/>
            <person name="Gujja S."/>
            <person name="Hansen M."/>
            <person name="Howarth C."/>
            <person name="Imamovic A."/>
            <person name="Larimer J."/>
            <person name="McCowen C."/>
            <person name="Montmayeur A."/>
            <person name="Murphy C."/>
            <person name="Neiman D."/>
            <person name="Pearson M."/>
            <person name="Priest M."/>
            <person name="Roberts A."/>
            <person name="Saif S."/>
            <person name="Shea T."/>
            <person name="Sisk P."/>
            <person name="Sykes S."/>
            <person name="Wortman J."/>
            <person name="Nusbaum C."/>
            <person name="Birren B."/>
        </authorList>
    </citation>
    <scope>NUCLEOTIDE SEQUENCE [LARGE SCALE GENOMIC DNA]</scope>
    <source>
        <strain evidence="2 3">VS20</strain>
    </source>
</reference>
<organism evidence="2 3">
    <name type="scientific">Saprolegnia diclina (strain VS20)</name>
    <dbReference type="NCBI Taxonomy" id="1156394"/>
    <lineage>
        <taxon>Eukaryota</taxon>
        <taxon>Sar</taxon>
        <taxon>Stramenopiles</taxon>
        <taxon>Oomycota</taxon>
        <taxon>Saprolegniomycetes</taxon>
        <taxon>Saprolegniales</taxon>
        <taxon>Saprolegniaceae</taxon>
        <taxon>Saprolegnia</taxon>
    </lineage>
</organism>
<dbReference type="InParanoid" id="T0PS31"/>
<dbReference type="RefSeq" id="XP_008618308.1">
    <property type="nucleotide sequence ID" value="XM_008620086.1"/>
</dbReference>
<proteinExistence type="predicted"/>